<sequence length="163" mass="17565">MKRTLTLAAHVVLAGVLLTGCGTNAMNQNHNEVDHDHGHHITSSADIQESTSSGAILPSFLDGASEKTIVAYQAAALLPEALKQVPCYCGCSEIGHKNNFNCFIAEMREDEVIWDDHGTRCGICVDTALTTASLVKQGYEPDEIRSIIEEMYGEGFGEPTPLS</sequence>
<dbReference type="InterPro" id="IPR025673">
    <property type="entry name" value="PCYCGC"/>
</dbReference>
<feature type="signal peptide" evidence="1">
    <location>
        <begin position="1"/>
        <end position="25"/>
    </location>
</feature>
<gene>
    <name evidence="2" type="ORF">ACFP56_14405</name>
</gene>
<dbReference type="RefSeq" id="WP_379235676.1">
    <property type="nucleotide sequence ID" value="NZ_JBHSTE010000004.1"/>
</dbReference>
<organism evidence="2 3">
    <name type="scientific">Paenibacillus septentrionalis</name>
    <dbReference type="NCBI Taxonomy" id="429342"/>
    <lineage>
        <taxon>Bacteria</taxon>
        <taxon>Bacillati</taxon>
        <taxon>Bacillota</taxon>
        <taxon>Bacilli</taxon>
        <taxon>Bacillales</taxon>
        <taxon>Paenibacillaceae</taxon>
        <taxon>Paenibacillus</taxon>
    </lineage>
</organism>
<evidence type="ECO:0000313" key="2">
    <source>
        <dbReference type="EMBL" id="MFC6333817.1"/>
    </source>
</evidence>
<dbReference type="Pfam" id="PF13798">
    <property type="entry name" value="PCYCGC"/>
    <property type="match status" value="1"/>
</dbReference>
<protein>
    <submittedName>
        <fullName evidence="2">PCYCGC motif-containing (Lipo)protein</fullName>
    </submittedName>
</protein>
<evidence type="ECO:0000313" key="3">
    <source>
        <dbReference type="Proteomes" id="UP001596233"/>
    </source>
</evidence>
<keyword evidence="3" id="KW-1185">Reference proteome</keyword>
<keyword evidence="1" id="KW-0732">Signal</keyword>
<comment type="caution">
    <text evidence="2">The sequence shown here is derived from an EMBL/GenBank/DDBJ whole genome shotgun (WGS) entry which is preliminary data.</text>
</comment>
<proteinExistence type="predicted"/>
<reference evidence="3" key="1">
    <citation type="journal article" date="2019" name="Int. J. Syst. Evol. Microbiol.">
        <title>The Global Catalogue of Microorganisms (GCM) 10K type strain sequencing project: providing services to taxonomists for standard genome sequencing and annotation.</title>
        <authorList>
            <consortium name="The Broad Institute Genomics Platform"/>
            <consortium name="The Broad Institute Genome Sequencing Center for Infectious Disease"/>
            <person name="Wu L."/>
            <person name="Ma J."/>
        </authorList>
    </citation>
    <scope>NUCLEOTIDE SEQUENCE [LARGE SCALE GENOMIC DNA]</scope>
    <source>
        <strain evidence="3">PCU 280</strain>
    </source>
</reference>
<evidence type="ECO:0000256" key="1">
    <source>
        <dbReference type="SAM" id="SignalP"/>
    </source>
</evidence>
<dbReference type="Proteomes" id="UP001596233">
    <property type="component" value="Unassembled WGS sequence"/>
</dbReference>
<name>A0ABW1V4X6_9BACL</name>
<dbReference type="PROSITE" id="PS51257">
    <property type="entry name" value="PROKAR_LIPOPROTEIN"/>
    <property type="match status" value="1"/>
</dbReference>
<accession>A0ABW1V4X6</accession>
<dbReference type="EMBL" id="JBHSTE010000004">
    <property type="protein sequence ID" value="MFC6333817.1"/>
    <property type="molecule type" value="Genomic_DNA"/>
</dbReference>
<feature type="chain" id="PRO_5047422160" evidence="1">
    <location>
        <begin position="26"/>
        <end position="163"/>
    </location>
</feature>